<dbReference type="InterPro" id="IPR050490">
    <property type="entry name" value="Bact_solute-bd_prot1"/>
</dbReference>
<dbReference type="SUPFAM" id="SSF53850">
    <property type="entry name" value="Periplasmic binding protein-like II"/>
    <property type="match status" value="1"/>
</dbReference>
<evidence type="ECO:0000313" key="3">
    <source>
        <dbReference type="Proteomes" id="UP000317036"/>
    </source>
</evidence>
<dbReference type="PROSITE" id="PS51257">
    <property type="entry name" value="PROKAR_LIPOPROTEIN"/>
    <property type="match status" value="1"/>
</dbReference>
<organism evidence="2 3">
    <name type="scientific">Paenibacillus cremeus</name>
    <dbReference type="NCBI Taxonomy" id="2163881"/>
    <lineage>
        <taxon>Bacteria</taxon>
        <taxon>Bacillati</taxon>
        <taxon>Bacillota</taxon>
        <taxon>Bacilli</taxon>
        <taxon>Bacillales</taxon>
        <taxon>Paenibacillaceae</taxon>
        <taxon>Paenibacillus</taxon>
    </lineage>
</organism>
<reference evidence="2 3" key="1">
    <citation type="submission" date="2019-07" db="EMBL/GenBank/DDBJ databases">
        <authorList>
            <person name="Kim J."/>
        </authorList>
    </citation>
    <scope>NUCLEOTIDE SEQUENCE [LARGE SCALE GENOMIC DNA]</scope>
    <source>
        <strain evidence="2 3">JC52</strain>
    </source>
</reference>
<dbReference type="RefSeq" id="WP_144855104.1">
    <property type="nucleotide sequence ID" value="NZ_VNJI01000090.1"/>
</dbReference>
<sequence length="480" mass="52591">MALRQGMVRSILLIAAISAFTGCSNGGGGPAGPVNAPPNQQTVKQLEGGNGIVKAKPELKGKVRIGYKGLNAKTAPDPITGKLVYGADELEKWLKKDYPNMDFEIIVYPGDKDHYTKAKALMEAKQVDVMIQSSTAQIWQEGYSVDLGPYIAKDKEYNPDLHSSKLLSTYFREWNPNFPTDESKKIANTLPYSSAGEIMFYDTEIFKDFGVEPISANPTLDEIYEKAKKMTGKNPRTGKQTYGLYIPTGGKDATWTLATIVNALGGDSGTYGANEWDNRVKVDSPEWIQGLEWLNKVKPFTPPGAETATPPVQWGTTENDVAMTFAQGANFVFKYEAFNLSNKYEPASRPGNKDGENVRLGGDRVQMMKAAADPELAWEITKWFSLGNGQRFVFATQLGWPTSLKALGNDIQMTDEEKKALDISSKIMKKTPVDALSLHTIMIDAIESSTLKGVAPKTALEKAEQQKLASYAKLKSAAGK</sequence>
<evidence type="ECO:0008006" key="4">
    <source>
        <dbReference type="Google" id="ProtNLM"/>
    </source>
</evidence>
<protein>
    <recommendedName>
        <fullName evidence="4">Extracellular solute-binding protein</fullName>
    </recommendedName>
</protein>
<evidence type="ECO:0000313" key="2">
    <source>
        <dbReference type="EMBL" id="TVX98588.1"/>
    </source>
</evidence>
<evidence type="ECO:0000256" key="1">
    <source>
        <dbReference type="SAM" id="SignalP"/>
    </source>
</evidence>
<name>A0A559JFD7_9BACL</name>
<keyword evidence="3" id="KW-1185">Reference proteome</keyword>
<dbReference type="AlphaFoldDB" id="A0A559JFD7"/>
<proteinExistence type="predicted"/>
<dbReference type="PANTHER" id="PTHR43649">
    <property type="entry name" value="ARABINOSE-BINDING PROTEIN-RELATED"/>
    <property type="match status" value="1"/>
</dbReference>
<feature type="signal peptide" evidence="1">
    <location>
        <begin position="1"/>
        <end position="21"/>
    </location>
</feature>
<feature type="chain" id="PRO_5039300087" description="Extracellular solute-binding protein" evidence="1">
    <location>
        <begin position="22"/>
        <end position="480"/>
    </location>
</feature>
<dbReference type="Gene3D" id="3.40.190.10">
    <property type="entry name" value="Periplasmic binding protein-like II"/>
    <property type="match status" value="2"/>
</dbReference>
<gene>
    <name evidence="2" type="ORF">FPZ49_34400</name>
</gene>
<accession>A0A559JFD7</accession>
<dbReference type="PANTHER" id="PTHR43649:SF12">
    <property type="entry name" value="DIACETYLCHITOBIOSE BINDING PROTEIN DASA"/>
    <property type="match status" value="1"/>
</dbReference>
<dbReference type="Proteomes" id="UP000317036">
    <property type="component" value="Unassembled WGS sequence"/>
</dbReference>
<dbReference type="OrthoDB" id="9782846at2"/>
<dbReference type="EMBL" id="VNJI01000090">
    <property type="protein sequence ID" value="TVX98588.1"/>
    <property type="molecule type" value="Genomic_DNA"/>
</dbReference>
<keyword evidence="1" id="KW-0732">Signal</keyword>
<comment type="caution">
    <text evidence="2">The sequence shown here is derived from an EMBL/GenBank/DDBJ whole genome shotgun (WGS) entry which is preliminary data.</text>
</comment>